<name>A0ABT9J6N5_9BACL</name>
<evidence type="ECO:0000313" key="1">
    <source>
        <dbReference type="EMBL" id="MDP5277276.1"/>
    </source>
</evidence>
<comment type="caution">
    <text evidence="1">The sequence shown here is derived from an EMBL/GenBank/DDBJ whole genome shotgun (WGS) entry which is preliminary data.</text>
</comment>
<evidence type="ECO:0000313" key="2">
    <source>
        <dbReference type="Proteomes" id="UP001231941"/>
    </source>
</evidence>
<dbReference type="Proteomes" id="UP001231941">
    <property type="component" value="Unassembled WGS sequence"/>
</dbReference>
<gene>
    <name evidence="1" type="ORF">Q5Y73_24655</name>
</gene>
<sequence>FKIVAQNLLNNEPIKPVHLQIVINEGSRNFESKYCGEFRPWYYDRFDKWHELDLSEEISKFCKKVEREFEDWTGINPDSLHDYVENMKAEKQLKIS</sequence>
<feature type="non-terminal residue" evidence="1">
    <location>
        <position position="1"/>
    </location>
</feature>
<dbReference type="EMBL" id="JAVAMP010000060">
    <property type="protein sequence ID" value="MDP5277276.1"/>
    <property type="molecule type" value="Genomic_DNA"/>
</dbReference>
<protein>
    <submittedName>
        <fullName evidence="1">Uncharacterized protein</fullName>
    </submittedName>
</protein>
<reference evidence="1 2" key="1">
    <citation type="submission" date="2023-08" db="EMBL/GenBank/DDBJ databases">
        <authorList>
            <person name="Park J.-S."/>
        </authorList>
    </citation>
    <scope>NUCLEOTIDE SEQUENCE [LARGE SCALE GENOMIC DNA]</scope>
    <source>
        <strain evidence="1 2">2205SS18-9</strain>
    </source>
</reference>
<accession>A0ABT9J6N5</accession>
<keyword evidence="2" id="KW-1185">Reference proteome</keyword>
<proteinExistence type="predicted"/>
<organism evidence="1 2">
    <name type="scientific">Chengkuizengella axinellae</name>
    <dbReference type="NCBI Taxonomy" id="3064388"/>
    <lineage>
        <taxon>Bacteria</taxon>
        <taxon>Bacillati</taxon>
        <taxon>Bacillota</taxon>
        <taxon>Bacilli</taxon>
        <taxon>Bacillales</taxon>
        <taxon>Paenibacillaceae</taxon>
        <taxon>Chengkuizengella</taxon>
    </lineage>
</organism>
<dbReference type="RefSeq" id="WP_305994574.1">
    <property type="nucleotide sequence ID" value="NZ_JAVAMP010000060.1"/>
</dbReference>